<evidence type="ECO:0000313" key="6">
    <source>
        <dbReference type="WBParaSite" id="L893_g834.t1"/>
    </source>
</evidence>
<evidence type="ECO:0000256" key="2">
    <source>
        <dbReference type="SAM" id="Phobius"/>
    </source>
</evidence>
<feature type="transmembrane region" description="Helical" evidence="2">
    <location>
        <begin position="101"/>
        <end position="125"/>
    </location>
</feature>
<dbReference type="Gene3D" id="3.30.420.10">
    <property type="entry name" value="Ribonuclease H-like superfamily/Ribonuclease H"/>
    <property type="match status" value="1"/>
</dbReference>
<dbReference type="Gene3D" id="2.170.260.10">
    <property type="entry name" value="paz domain"/>
    <property type="match status" value="1"/>
</dbReference>
<dbReference type="SUPFAM" id="SSF101690">
    <property type="entry name" value="PAZ domain"/>
    <property type="match status" value="1"/>
</dbReference>
<evidence type="ECO:0000256" key="1">
    <source>
        <dbReference type="RuleBase" id="RU361178"/>
    </source>
</evidence>
<dbReference type="CDD" id="cd02846">
    <property type="entry name" value="PAZ_argonaute_like"/>
    <property type="match status" value="1"/>
</dbReference>
<keyword evidence="2" id="KW-0812">Transmembrane</keyword>
<evidence type="ECO:0000259" key="4">
    <source>
        <dbReference type="PROSITE" id="PS50822"/>
    </source>
</evidence>
<reference evidence="6" key="1">
    <citation type="submission" date="2016-11" db="UniProtKB">
        <authorList>
            <consortium name="WormBaseParasite"/>
        </authorList>
    </citation>
    <scope>IDENTIFICATION</scope>
</reference>
<proteinExistence type="inferred from homology"/>
<dbReference type="SMART" id="SM00950">
    <property type="entry name" value="Piwi"/>
    <property type="match status" value="1"/>
</dbReference>
<keyword evidence="2" id="KW-0472">Membrane</keyword>
<dbReference type="PROSITE" id="PS50822">
    <property type="entry name" value="PIWI"/>
    <property type="match status" value="1"/>
</dbReference>
<dbReference type="InterPro" id="IPR057272">
    <property type="entry name" value="Piwi_nem"/>
</dbReference>
<dbReference type="InterPro" id="IPR003165">
    <property type="entry name" value="Piwi"/>
</dbReference>
<dbReference type="InterPro" id="IPR036397">
    <property type="entry name" value="RNaseH_sf"/>
</dbReference>
<comment type="similarity">
    <text evidence="1">Belongs to the argonaute family.</text>
</comment>
<dbReference type="Pfam" id="PF02170">
    <property type="entry name" value="PAZ"/>
    <property type="match status" value="1"/>
</dbReference>
<dbReference type="InterPro" id="IPR036085">
    <property type="entry name" value="PAZ_dom_sf"/>
</dbReference>
<protein>
    <submittedName>
        <fullName evidence="6">PAZ domain-containing protein</fullName>
    </submittedName>
</protein>
<dbReference type="SUPFAM" id="SSF53098">
    <property type="entry name" value="Ribonuclease H-like"/>
    <property type="match status" value="1"/>
</dbReference>
<keyword evidence="5" id="KW-1185">Reference proteome</keyword>
<keyword evidence="2" id="KW-1133">Transmembrane helix</keyword>
<evidence type="ECO:0000313" key="5">
    <source>
        <dbReference type="Proteomes" id="UP000095287"/>
    </source>
</evidence>
<dbReference type="PANTHER" id="PTHR22891">
    <property type="entry name" value="EUKARYOTIC TRANSLATION INITIATION FACTOR 2C"/>
    <property type="match status" value="1"/>
</dbReference>
<dbReference type="WBParaSite" id="L893_g834.t1">
    <property type="protein sequence ID" value="L893_g834.t1"/>
    <property type="gene ID" value="L893_g834"/>
</dbReference>
<evidence type="ECO:0000259" key="3">
    <source>
        <dbReference type="PROSITE" id="PS50821"/>
    </source>
</evidence>
<dbReference type="PROSITE" id="PS50821">
    <property type="entry name" value="PAZ"/>
    <property type="match status" value="1"/>
</dbReference>
<dbReference type="InterPro" id="IPR003100">
    <property type="entry name" value="PAZ_dom"/>
</dbReference>
<dbReference type="GO" id="GO:0003723">
    <property type="term" value="F:RNA binding"/>
    <property type="evidence" value="ECO:0007669"/>
    <property type="project" value="InterPro"/>
</dbReference>
<feature type="domain" description="Piwi" evidence="4">
    <location>
        <begin position="713"/>
        <end position="1003"/>
    </location>
</feature>
<dbReference type="InterPro" id="IPR012337">
    <property type="entry name" value="RNaseH-like_sf"/>
</dbReference>
<dbReference type="Pfam" id="PF02171">
    <property type="entry name" value="Piwi"/>
    <property type="match status" value="1"/>
</dbReference>
<dbReference type="AlphaFoldDB" id="A0A1I8AR84"/>
<dbReference type="Proteomes" id="UP000095287">
    <property type="component" value="Unplaced"/>
</dbReference>
<sequence length="1033" mass="117180">MDEWTNNQVPLHLVGCSIPRMDLHRAKNAIQCNGTNVVRIEASERIVPNSERCFPTRSRALREVRSNFAWSCTDRASSEWDCSVLSLEVATHLKSSVVQNLIFSVVLYFGGFFTYLISALIYGGWSVHRVFAPRTMAQALTAQLSGLNLEATRLKMAPKTKPPVNDDRGTVELMTNAYAVKLPKGVQVYPYDIMIYLKVKRRSGEEILIKLVKDKSDDFLLVDSKNRCRAAFKAMVQKYKSFFDNLGRKFYDLQRLIYFSKPLNFGGSEAVTFTLLPAEFAQYQIENFTGANVLELSAEIKPYKNSEPIVLRDFEFLSDDIVDFTMRHDLPQFLEIGTSQSAYLNPEKRVTFTSGVSFERTAVDNPGGEKQMWNGAQKSVKFREDFEEPATIVLDAKRSVFHAGGMTVIDKVYSMQLMNDQGEVQPNMIRELTKRLKKLYVEIRHLQEFVAFPIVEVLPETCETHRFTLSADNREITLRDYYAEKYLFQLHYPRSPVVSVKQRGKITNYPMELLFVCPNQRVTSNQMTPRETADLIRACAVLPGARMREIEQQAQKLQLSSATSSLANIGVHVESNLLKVQGHTLKPPTINYAGRNNMATPGPNGSWRSGEHFIRPAHLTRWAVFHLSQKKSANANDYRTVCDLANQMMHECRRRGMEVNKPWIGAIEPAELEENFNFCVNGPDGRYDLMFFVQDSRLSCHEEIKSLERKYDILTQDMDFKTALNVVQKGRRLTLENVINKTNVKLGGLNYNISVRDPAVKNMFNPGRMYLGIQLNRANMIVDRELEEQSLKCEPIVIGFSSNVTPETSAFVGDFRCVEPRLESVVNELQVIVRTHVEIYKTSHGQFPAELIIYFTGCSDGELPKLLEHELPAIRQVMYELQIPAKLTAIVVSKTHNLRLVPKNITGTKATEQNIQPGTAVDSGIVHCTFAEFYLNSHLTLQGTAKVPKYTVLIDDQAFDIAYLEKMTYALSYGHQIVTLPTSTPTPVYVAGRYADRGARILRNSEFRDDANGANQAITYSVSTYLANKRINA</sequence>
<dbReference type="CDD" id="cd02826">
    <property type="entry name" value="Piwi-like"/>
    <property type="match status" value="1"/>
</dbReference>
<organism evidence="5 6">
    <name type="scientific">Steinernema glaseri</name>
    <dbReference type="NCBI Taxonomy" id="37863"/>
    <lineage>
        <taxon>Eukaryota</taxon>
        <taxon>Metazoa</taxon>
        <taxon>Ecdysozoa</taxon>
        <taxon>Nematoda</taxon>
        <taxon>Chromadorea</taxon>
        <taxon>Rhabditida</taxon>
        <taxon>Tylenchina</taxon>
        <taxon>Panagrolaimomorpha</taxon>
        <taxon>Strongyloidoidea</taxon>
        <taxon>Steinernematidae</taxon>
        <taxon>Steinernema</taxon>
    </lineage>
</organism>
<dbReference type="Gene3D" id="3.40.50.2300">
    <property type="match status" value="1"/>
</dbReference>
<name>A0A1I8AR84_9BILA</name>
<accession>A0A1I8AR84</accession>
<feature type="domain" description="PAZ" evidence="3">
    <location>
        <begin position="407"/>
        <end position="518"/>
    </location>
</feature>
<dbReference type="SMART" id="SM00949">
    <property type="entry name" value="PAZ"/>
    <property type="match status" value="1"/>
</dbReference>